<dbReference type="InterPro" id="IPR009959">
    <property type="entry name" value="Cyclase_SnoaL-like"/>
</dbReference>
<evidence type="ECO:0000259" key="1">
    <source>
        <dbReference type="Pfam" id="PF12680"/>
    </source>
</evidence>
<proteinExistence type="predicted"/>
<dbReference type="GO" id="GO:0030638">
    <property type="term" value="P:polyketide metabolic process"/>
    <property type="evidence" value="ECO:0007669"/>
    <property type="project" value="InterPro"/>
</dbReference>
<feature type="domain" description="SnoaL-like" evidence="1">
    <location>
        <begin position="251"/>
        <end position="351"/>
    </location>
</feature>
<dbReference type="EMBL" id="SEKV01000420">
    <property type="protein sequence ID" value="TFY57543.1"/>
    <property type="molecule type" value="Genomic_DNA"/>
</dbReference>
<gene>
    <name evidence="2" type="ORF">EVJ58_g6959</name>
</gene>
<dbReference type="PANTHER" id="PTHR38436">
    <property type="entry name" value="POLYKETIDE CYCLASE SNOAL-LIKE DOMAIN"/>
    <property type="match status" value="1"/>
</dbReference>
<dbReference type="STRING" id="34475.A0A4Y9Y6Z9"/>
<comment type="caution">
    <text evidence="2">The sequence shown here is derived from an EMBL/GenBank/DDBJ whole genome shotgun (WGS) entry which is preliminary data.</text>
</comment>
<evidence type="ECO:0000313" key="3">
    <source>
        <dbReference type="Proteomes" id="UP000298390"/>
    </source>
</evidence>
<protein>
    <recommendedName>
        <fullName evidence="1">SnoaL-like domain-containing protein</fullName>
    </recommendedName>
</protein>
<accession>A0A4Y9Y6Z9</accession>
<name>A0A4Y9Y6Z9_9APHY</name>
<dbReference type="InterPro" id="IPR032710">
    <property type="entry name" value="NTF2-like_dom_sf"/>
</dbReference>
<dbReference type="Gene3D" id="3.10.450.50">
    <property type="match status" value="1"/>
</dbReference>
<dbReference type="PANTHER" id="PTHR38436:SF3">
    <property type="entry name" value="CARBOXYMETHYLENEBUTENOLIDASE-RELATED"/>
    <property type="match status" value="1"/>
</dbReference>
<reference evidence="2 3" key="1">
    <citation type="submission" date="2019-01" db="EMBL/GenBank/DDBJ databases">
        <title>Genome sequencing of the rare red list fungi Fomitopsis rosea.</title>
        <authorList>
            <person name="Buettner E."/>
            <person name="Kellner H."/>
        </authorList>
    </citation>
    <scope>NUCLEOTIDE SEQUENCE [LARGE SCALE GENOMIC DNA]</scope>
    <source>
        <strain evidence="2 3">DSM 105464</strain>
    </source>
</reference>
<dbReference type="Proteomes" id="UP000298390">
    <property type="component" value="Unassembled WGS sequence"/>
</dbReference>
<organism evidence="2 3">
    <name type="scientific">Rhodofomes roseus</name>
    <dbReference type="NCBI Taxonomy" id="34475"/>
    <lineage>
        <taxon>Eukaryota</taxon>
        <taxon>Fungi</taxon>
        <taxon>Dikarya</taxon>
        <taxon>Basidiomycota</taxon>
        <taxon>Agaricomycotina</taxon>
        <taxon>Agaricomycetes</taxon>
        <taxon>Polyporales</taxon>
        <taxon>Rhodofomes</taxon>
    </lineage>
</organism>
<dbReference type="InterPro" id="IPR037401">
    <property type="entry name" value="SnoaL-like"/>
</dbReference>
<dbReference type="SUPFAM" id="SSF54427">
    <property type="entry name" value="NTF2-like"/>
    <property type="match status" value="1"/>
</dbReference>
<dbReference type="Pfam" id="PF12680">
    <property type="entry name" value="SnoaL_2"/>
    <property type="match status" value="1"/>
</dbReference>
<evidence type="ECO:0000313" key="2">
    <source>
        <dbReference type="EMBL" id="TFY57543.1"/>
    </source>
</evidence>
<sequence length="416" mass="45422">MATQRAERYDPNSPLEQEVKLPSAPRVALATNATLQPPLTRRGTGPGLIQFLPARAKYASSTTLEGEHAVETSLDPEPVQKWAEEGYAVVAVEDAGASGAAWGVTVTLTEGLKALKALTELDVRDRFGVIVYDPDLIDAVHDAAAQHPEIVAIVAFTDTVEHVKLPKPTQYHLPGRTAIPDTGTAEVVTHEHATSPFFVFVQSGAYEPSAATAAHSKSLVFLRKHIGGPHFDIEAIWEEHTYFEFEVRSVAKTMGTMVQEPYVNHVPTMTGGVGREALTTFYRDHFIFSNPPDAALKTVSRTVGADRVVDEFIFHVTHTTMIDWLLPGVPPTGKKLEIPMLGVINVRGDRLYHEHIWWDQGTVLKQAGLLPDVVTVPTSTGPRKLKLPVAGVEAARMLVNESGGKSNEMFGWGYQD</sequence>
<dbReference type="AlphaFoldDB" id="A0A4Y9Y6Z9"/>